<evidence type="ECO:0000313" key="3">
    <source>
        <dbReference type="Proteomes" id="UP001472677"/>
    </source>
</evidence>
<proteinExistence type="predicted"/>
<keyword evidence="3" id="KW-1185">Reference proteome</keyword>
<name>A0ABR2DDN7_9ROSI</name>
<feature type="region of interest" description="Disordered" evidence="1">
    <location>
        <begin position="50"/>
        <end position="99"/>
    </location>
</feature>
<dbReference type="Proteomes" id="UP001472677">
    <property type="component" value="Unassembled WGS sequence"/>
</dbReference>
<dbReference type="EMBL" id="JBBPBM010000030">
    <property type="protein sequence ID" value="KAK8535239.1"/>
    <property type="molecule type" value="Genomic_DNA"/>
</dbReference>
<evidence type="ECO:0000256" key="1">
    <source>
        <dbReference type="SAM" id="MobiDB-lite"/>
    </source>
</evidence>
<evidence type="ECO:0000313" key="2">
    <source>
        <dbReference type="EMBL" id="KAK8535239.1"/>
    </source>
</evidence>
<gene>
    <name evidence="2" type="ORF">V6N12_056763</name>
</gene>
<protein>
    <submittedName>
        <fullName evidence="2">Uncharacterized protein</fullName>
    </submittedName>
</protein>
<reference evidence="2 3" key="1">
    <citation type="journal article" date="2024" name="G3 (Bethesda)">
        <title>Genome assembly of Hibiscus sabdariffa L. provides insights into metabolisms of medicinal natural products.</title>
        <authorList>
            <person name="Kim T."/>
        </authorList>
    </citation>
    <scope>NUCLEOTIDE SEQUENCE [LARGE SCALE GENOMIC DNA]</scope>
    <source>
        <strain evidence="2">TK-2024</strain>
        <tissue evidence="2">Old leaves</tissue>
    </source>
</reference>
<organism evidence="2 3">
    <name type="scientific">Hibiscus sabdariffa</name>
    <name type="common">roselle</name>
    <dbReference type="NCBI Taxonomy" id="183260"/>
    <lineage>
        <taxon>Eukaryota</taxon>
        <taxon>Viridiplantae</taxon>
        <taxon>Streptophyta</taxon>
        <taxon>Embryophyta</taxon>
        <taxon>Tracheophyta</taxon>
        <taxon>Spermatophyta</taxon>
        <taxon>Magnoliopsida</taxon>
        <taxon>eudicotyledons</taxon>
        <taxon>Gunneridae</taxon>
        <taxon>Pentapetalae</taxon>
        <taxon>rosids</taxon>
        <taxon>malvids</taxon>
        <taxon>Malvales</taxon>
        <taxon>Malvaceae</taxon>
        <taxon>Malvoideae</taxon>
        <taxon>Hibiscus</taxon>
    </lineage>
</organism>
<sequence length="132" mass="15434">MLQCKAKSSENGEEFRYEYRYQNIAKETQKGLLKRNLQISLEKKCALTATHEMEKTPEPSNKNIKNEEDEQLITREERTKRFPDKKSADSLENEHAPADSPAVHLGIIWCLHLLRGPWFRTHRTPRISSKLT</sequence>
<accession>A0ABR2DDN7</accession>
<comment type="caution">
    <text evidence="2">The sequence shown here is derived from an EMBL/GenBank/DDBJ whole genome shotgun (WGS) entry which is preliminary data.</text>
</comment>
<feature type="compositionally biased region" description="Basic and acidic residues" evidence="1">
    <location>
        <begin position="72"/>
        <end position="97"/>
    </location>
</feature>